<dbReference type="SUPFAM" id="SSF51395">
    <property type="entry name" value="FMN-linked oxidoreductases"/>
    <property type="match status" value="1"/>
</dbReference>
<feature type="binding site" evidence="5">
    <location>
        <begin position="356"/>
        <end position="357"/>
    </location>
    <ligand>
        <name>FMN</name>
        <dbReference type="ChEBI" id="CHEBI:58210"/>
    </ligand>
</feature>
<keyword evidence="2" id="KW-0560">Oxidoreductase</keyword>
<protein>
    <recommendedName>
        <fullName evidence="6">FMN hydroxy acid dehydrogenase domain-containing protein</fullName>
    </recommendedName>
</protein>
<dbReference type="GO" id="GO:0010181">
    <property type="term" value="F:FMN binding"/>
    <property type="evidence" value="ECO:0007669"/>
    <property type="project" value="InterPro"/>
</dbReference>
<feature type="binding site" evidence="5">
    <location>
        <position position="137"/>
    </location>
    <ligand>
        <name>FMN</name>
        <dbReference type="ChEBI" id="CHEBI:58210"/>
    </ligand>
</feature>
<dbReference type="PROSITE" id="PS00557">
    <property type="entry name" value="FMN_HYDROXY_ACID_DH_1"/>
    <property type="match status" value="1"/>
</dbReference>
<dbReference type="GO" id="GO:0016491">
    <property type="term" value="F:oxidoreductase activity"/>
    <property type="evidence" value="ECO:0007669"/>
    <property type="project" value="UniProtKB-KW"/>
</dbReference>
<keyword evidence="5" id="KW-0285">Flavoprotein</keyword>
<dbReference type="Proteomes" id="UP000799537">
    <property type="component" value="Unassembled WGS sequence"/>
</dbReference>
<feature type="binding site" evidence="5">
    <location>
        <position position="300"/>
    </location>
    <ligand>
        <name>FMN</name>
        <dbReference type="ChEBI" id="CHEBI:58210"/>
    </ligand>
</feature>
<evidence type="ECO:0000256" key="5">
    <source>
        <dbReference type="PIRSR" id="PIRSR000138-2"/>
    </source>
</evidence>
<feature type="binding site" evidence="5">
    <location>
        <position position="302"/>
    </location>
    <ligand>
        <name>glyoxylate</name>
        <dbReference type="ChEBI" id="CHEBI:36655"/>
    </ligand>
</feature>
<dbReference type="GeneID" id="54564065"/>
<feature type="binding site" evidence="5">
    <location>
        <position position="198"/>
    </location>
    <ligand>
        <name>glyoxylate</name>
        <dbReference type="ChEBI" id="CHEBI:36655"/>
    </ligand>
</feature>
<dbReference type="InterPro" id="IPR008259">
    <property type="entry name" value="FMN_hydac_DH_AS"/>
</dbReference>
<feature type="active site" description="Proton acceptor" evidence="4">
    <location>
        <position position="302"/>
    </location>
</feature>
<dbReference type="PIRSF" id="PIRSF000138">
    <property type="entry name" value="Al-hdrx_acd_dh"/>
    <property type="match status" value="1"/>
</dbReference>
<dbReference type="Gene3D" id="3.20.20.70">
    <property type="entry name" value="Aldolase class I"/>
    <property type="match status" value="1"/>
</dbReference>
<evidence type="ECO:0000256" key="1">
    <source>
        <dbReference type="ARBA" id="ARBA00001917"/>
    </source>
</evidence>
<name>A0A6A6C0I1_ZASCE</name>
<dbReference type="InterPro" id="IPR013785">
    <property type="entry name" value="Aldolase_TIM"/>
</dbReference>
<proteinExistence type="inferred from homology"/>
<sequence length="410" mass="44207">MAASPISSRPRAAPHQYETETFLNALKGVKPSITFDSSKWEQLAKAALSADSWGYVSGNAGTGESDKRNRDAFHQWALLPSRLVQTKYPELETTVLGQKMSYPVALAPIGVQKIFHRDGEIAAAKAAASCGLPYILSSATCTSIENAAKANEGGTSWFQLYWPSNEHNEYTVSLLRRAKAAGYTALFVTVDTYAMGWRYVDMDHGYNPFLVADHVGVENGLTDPVFQKRCHEKHSKGVEDDLATAAAEWAGISTPGLSHSWEDLSFLKKNWDGPIVLKRIQTVADAKKAVAYGMQGVVVSNHGGRQQDGVPGSLETLEAIANAVGSELDVFFDSGIRTGVDVAKALALGAKCVLIGRPYIYGLAINGQTGVEHVLKALLGEFEMTLHQAGVASVQSKDLNRSILSCGCRD</sequence>
<organism evidence="7 8">
    <name type="scientific">Zasmidium cellare ATCC 36951</name>
    <dbReference type="NCBI Taxonomy" id="1080233"/>
    <lineage>
        <taxon>Eukaryota</taxon>
        <taxon>Fungi</taxon>
        <taxon>Dikarya</taxon>
        <taxon>Ascomycota</taxon>
        <taxon>Pezizomycotina</taxon>
        <taxon>Dothideomycetes</taxon>
        <taxon>Dothideomycetidae</taxon>
        <taxon>Mycosphaerellales</taxon>
        <taxon>Mycosphaerellaceae</taxon>
        <taxon>Zasmidium</taxon>
    </lineage>
</organism>
<keyword evidence="8" id="KW-1185">Reference proteome</keyword>
<dbReference type="PROSITE" id="PS51349">
    <property type="entry name" value="FMN_HYDROXY_ACID_DH_2"/>
    <property type="match status" value="1"/>
</dbReference>
<reference evidence="7" key="1">
    <citation type="journal article" date="2020" name="Stud. Mycol.">
        <title>101 Dothideomycetes genomes: a test case for predicting lifestyles and emergence of pathogens.</title>
        <authorList>
            <person name="Haridas S."/>
            <person name="Albert R."/>
            <person name="Binder M."/>
            <person name="Bloem J."/>
            <person name="Labutti K."/>
            <person name="Salamov A."/>
            <person name="Andreopoulos B."/>
            <person name="Baker S."/>
            <person name="Barry K."/>
            <person name="Bills G."/>
            <person name="Bluhm B."/>
            <person name="Cannon C."/>
            <person name="Castanera R."/>
            <person name="Culley D."/>
            <person name="Daum C."/>
            <person name="Ezra D."/>
            <person name="Gonzalez J."/>
            <person name="Henrissat B."/>
            <person name="Kuo A."/>
            <person name="Liang C."/>
            <person name="Lipzen A."/>
            <person name="Lutzoni F."/>
            <person name="Magnuson J."/>
            <person name="Mondo S."/>
            <person name="Nolan M."/>
            <person name="Ohm R."/>
            <person name="Pangilinan J."/>
            <person name="Park H.-J."/>
            <person name="Ramirez L."/>
            <person name="Alfaro M."/>
            <person name="Sun H."/>
            <person name="Tritt A."/>
            <person name="Yoshinaga Y."/>
            <person name="Zwiers L.-H."/>
            <person name="Turgeon B."/>
            <person name="Goodwin S."/>
            <person name="Spatafora J."/>
            <person name="Crous P."/>
            <person name="Grigoriev I."/>
        </authorList>
    </citation>
    <scope>NUCLEOTIDE SEQUENCE</scope>
    <source>
        <strain evidence="7">ATCC 36951</strain>
    </source>
</reference>
<feature type="domain" description="FMN hydroxy acid dehydrogenase" evidence="6">
    <location>
        <begin position="29"/>
        <end position="407"/>
    </location>
</feature>
<dbReference type="OrthoDB" id="25826at2759"/>
<feature type="binding site" evidence="5">
    <location>
        <position position="161"/>
    </location>
    <ligand>
        <name>glyoxylate</name>
        <dbReference type="ChEBI" id="CHEBI:36655"/>
    </ligand>
</feature>
<accession>A0A6A6C0I1</accession>
<evidence type="ECO:0000256" key="3">
    <source>
        <dbReference type="ARBA" id="ARBA00024042"/>
    </source>
</evidence>
<dbReference type="RefSeq" id="XP_033661272.1">
    <property type="nucleotide sequence ID" value="XM_033810793.1"/>
</dbReference>
<dbReference type="InterPro" id="IPR000262">
    <property type="entry name" value="FMN-dep_DH"/>
</dbReference>
<dbReference type="PANTHER" id="PTHR10578">
    <property type="entry name" value="S -2-HYDROXY-ACID OXIDASE-RELATED"/>
    <property type="match status" value="1"/>
</dbReference>
<dbReference type="InterPro" id="IPR037396">
    <property type="entry name" value="FMN_HAD"/>
</dbReference>
<feature type="binding site" evidence="5">
    <location>
        <position position="278"/>
    </location>
    <ligand>
        <name>FMN</name>
        <dbReference type="ChEBI" id="CHEBI:58210"/>
    </ligand>
</feature>
<evidence type="ECO:0000256" key="4">
    <source>
        <dbReference type="PIRSR" id="PIRSR000138-1"/>
    </source>
</evidence>
<dbReference type="EMBL" id="ML993627">
    <property type="protein sequence ID" value="KAF2160383.1"/>
    <property type="molecule type" value="Genomic_DNA"/>
</dbReference>
<evidence type="ECO:0000259" key="6">
    <source>
        <dbReference type="PROSITE" id="PS51349"/>
    </source>
</evidence>
<evidence type="ECO:0000313" key="8">
    <source>
        <dbReference type="Proteomes" id="UP000799537"/>
    </source>
</evidence>
<dbReference type="PANTHER" id="PTHR10578:SF143">
    <property type="entry name" value="FMN-DEPENDENT ALPHA-HYDROXY ACID DEHYDROGENASE PB1A11.03"/>
    <property type="match status" value="1"/>
</dbReference>
<feature type="binding site" evidence="5">
    <location>
        <position position="159"/>
    </location>
    <ligand>
        <name>FMN</name>
        <dbReference type="ChEBI" id="CHEBI:58210"/>
    </ligand>
</feature>
<feature type="binding site" evidence="5">
    <location>
        <begin position="333"/>
        <end position="337"/>
    </location>
    <ligand>
        <name>FMN</name>
        <dbReference type="ChEBI" id="CHEBI:58210"/>
    </ligand>
</feature>
<dbReference type="Pfam" id="PF01070">
    <property type="entry name" value="FMN_dh"/>
    <property type="match status" value="1"/>
</dbReference>
<feature type="binding site" evidence="5">
    <location>
        <begin position="108"/>
        <end position="110"/>
    </location>
    <ligand>
        <name>FMN</name>
        <dbReference type="ChEBI" id="CHEBI:58210"/>
    </ligand>
</feature>
<feature type="binding site" evidence="5">
    <location>
        <position position="55"/>
    </location>
    <ligand>
        <name>glyoxylate</name>
        <dbReference type="ChEBI" id="CHEBI:36655"/>
    </ligand>
</feature>
<feature type="binding site" evidence="5">
    <location>
        <position position="305"/>
    </location>
    <ligand>
        <name>glyoxylate</name>
        <dbReference type="ChEBI" id="CHEBI:36655"/>
    </ligand>
</feature>
<evidence type="ECO:0000313" key="7">
    <source>
        <dbReference type="EMBL" id="KAF2160383.1"/>
    </source>
</evidence>
<comment type="cofactor">
    <cofactor evidence="1">
        <name>FMN</name>
        <dbReference type="ChEBI" id="CHEBI:58210"/>
    </cofactor>
</comment>
<gene>
    <name evidence="7" type="ORF">M409DRAFT_37769</name>
</gene>
<dbReference type="InterPro" id="IPR012133">
    <property type="entry name" value="Alpha-hydoxy_acid_DH_FMN"/>
</dbReference>
<evidence type="ECO:0000256" key="2">
    <source>
        <dbReference type="ARBA" id="ARBA00023002"/>
    </source>
</evidence>
<keyword evidence="5" id="KW-0288">FMN</keyword>
<comment type="similarity">
    <text evidence="3">Belongs to the FMN-dependent alpha-hydroxy acid dehydrogenase family.</text>
</comment>
<feature type="binding site" evidence="5">
    <location>
        <position position="189"/>
    </location>
    <ligand>
        <name>FMN</name>
        <dbReference type="ChEBI" id="CHEBI:58210"/>
    </ligand>
</feature>
<dbReference type="AlphaFoldDB" id="A0A6A6C0I1"/>